<dbReference type="InterPro" id="IPR002213">
    <property type="entry name" value="UDP_glucos_trans"/>
</dbReference>
<dbReference type="Gene3D" id="3.40.50.2000">
    <property type="entry name" value="Glycogen Phosphorylase B"/>
    <property type="match status" value="2"/>
</dbReference>
<keyword evidence="2 3" id="KW-0808">Transferase</keyword>
<dbReference type="SUPFAM" id="SSF53756">
    <property type="entry name" value="UDP-Glycosyltransferase/glycogen phosphorylase"/>
    <property type="match status" value="1"/>
</dbReference>
<gene>
    <name evidence="5" type="ORF">DH2020_043272</name>
</gene>
<proteinExistence type="inferred from homology"/>
<dbReference type="PANTHER" id="PTHR48047">
    <property type="entry name" value="GLYCOSYLTRANSFERASE"/>
    <property type="match status" value="1"/>
</dbReference>
<dbReference type="Proteomes" id="UP001318860">
    <property type="component" value="Unassembled WGS sequence"/>
</dbReference>
<accession>A0ABR0UKZ7</accession>
<dbReference type="EMBL" id="JABTTQ020002615">
    <property type="protein sequence ID" value="KAK6122973.1"/>
    <property type="molecule type" value="Genomic_DNA"/>
</dbReference>
<comment type="similarity">
    <text evidence="1 3">Belongs to the UDP-glycosyltransferase family.</text>
</comment>
<dbReference type="EC" id="2.4.1.-" evidence="4"/>
<evidence type="ECO:0000256" key="4">
    <source>
        <dbReference type="RuleBase" id="RU362057"/>
    </source>
</evidence>
<organism evidence="5 6">
    <name type="scientific">Rehmannia glutinosa</name>
    <name type="common">Chinese foxglove</name>
    <dbReference type="NCBI Taxonomy" id="99300"/>
    <lineage>
        <taxon>Eukaryota</taxon>
        <taxon>Viridiplantae</taxon>
        <taxon>Streptophyta</taxon>
        <taxon>Embryophyta</taxon>
        <taxon>Tracheophyta</taxon>
        <taxon>Spermatophyta</taxon>
        <taxon>Magnoliopsida</taxon>
        <taxon>eudicotyledons</taxon>
        <taxon>Gunneridae</taxon>
        <taxon>Pentapetalae</taxon>
        <taxon>asterids</taxon>
        <taxon>lamiids</taxon>
        <taxon>Lamiales</taxon>
        <taxon>Orobanchaceae</taxon>
        <taxon>Rehmannieae</taxon>
        <taxon>Rehmannia</taxon>
    </lineage>
</organism>
<evidence type="ECO:0000256" key="1">
    <source>
        <dbReference type="ARBA" id="ARBA00009995"/>
    </source>
</evidence>
<sequence length="492" mass="54404">MGSLPCPHFVIFPFMSQGHIIPLLHLSRLLRRRSAAVTIITTAGNAPPIRASLKDTDVSILELPFPQNIKNIPPGVENTHQLPSMSCFLDFAKSAKFMQKNFEHALENLNPPVSAIISDGFLGWTLQSAQRFSVPRFVFFGMGNFSCTMHQILGRENPHVGTVSLDEPFFIAPGYFPELKLTRNDFEPPFNEIGPSGPFVDFMAEQIISMAMSDGMIVNSFYELEKCYVDYWNEKIGPKAFCVGPLCLAAQISPSENLEKLNYINFLDEKLENQEPVLYVAFGTQAEVSSEQIREIAKGLEKSEVSFLWALKPNGPGCIDFFQEFEERVKNRGIVVKEWVDQVKILRHGGVKGFLSHCGWNSVMESISAGVPILAVPFMAEQHLNARFVAEEIGVGLRVMPNGGSVRGFVAAEEVERMVRELMGGEKGAAVRRKVAEYGGAACESMKEGGSSMRTLDMLIDQLGGNKTVSFSHGESVPSCQRGQDLGFVHAK</sequence>
<evidence type="ECO:0000313" key="6">
    <source>
        <dbReference type="Proteomes" id="UP001318860"/>
    </source>
</evidence>
<name>A0ABR0UKZ7_REHGL</name>
<reference evidence="5 6" key="1">
    <citation type="journal article" date="2021" name="Comput. Struct. Biotechnol. J.">
        <title>De novo genome assembly of the potent medicinal plant Rehmannia glutinosa using nanopore technology.</title>
        <authorList>
            <person name="Ma L."/>
            <person name="Dong C."/>
            <person name="Song C."/>
            <person name="Wang X."/>
            <person name="Zheng X."/>
            <person name="Niu Y."/>
            <person name="Chen S."/>
            <person name="Feng W."/>
        </authorList>
    </citation>
    <scope>NUCLEOTIDE SEQUENCE [LARGE SCALE GENOMIC DNA]</scope>
    <source>
        <strain evidence="5">DH-2019</strain>
    </source>
</reference>
<dbReference type="InterPro" id="IPR035595">
    <property type="entry name" value="UDP_glycos_trans_CS"/>
</dbReference>
<keyword evidence="3" id="KW-0328">Glycosyltransferase</keyword>
<dbReference type="CDD" id="cd03784">
    <property type="entry name" value="GT1_Gtf-like"/>
    <property type="match status" value="1"/>
</dbReference>
<dbReference type="PANTHER" id="PTHR48047:SF227">
    <property type="entry name" value="GLYCOSYLTRANSFERASE"/>
    <property type="match status" value="1"/>
</dbReference>
<evidence type="ECO:0000313" key="5">
    <source>
        <dbReference type="EMBL" id="KAK6122973.1"/>
    </source>
</evidence>
<evidence type="ECO:0000256" key="3">
    <source>
        <dbReference type="RuleBase" id="RU003718"/>
    </source>
</evidence>
<keyword evidence="6" id="KW-1185">Reference proteome</keyword>
<protein>
    <recommendedName>
        <fullName evidence="4">Glycosyltransferase</fullName>
        <ecNumber evidence="4">2.4.1.-</ecNumber>
    </recommendedName>
</protein>
<comment type="caution">
    <text evidence="5">The sequence shown here is derived from an EMBL/GenBank/DDBJ whole genome shotgun (WGS) entry which is preliminary data.</text>
</comment>
<dbReference type="Pfam" id="PF00201">
    <property type="entry name" value="UDPGT"/>
    <property type="match status" value="1"/>
</dbReference>
<dbReference type="PROSITE" id="PS00375">
    <property type="entry name" value="UDPGT"/>
    <property type="match status" value="1"/>
</dbReference>
<evidence type="ECO:0000256" key="2">
    <source>
        <dbReference type="ARBA" id="ARBA00022679"/>
    </source>
</evidence>